<evidence type="ECO:0000256" key="1">
    <source>
        <dbReference type="ARBA" id="ARBA00022729"/>
    </source>
</evidence>
<reference evidence="3 4" key="1">
    <citation type="journal article" date="2016" name="Nat. Commun.">
        <title>Thousands of microbial genomes shed light on interconnected biogeochemical processes in an aquifer system.</title>
        <authorList>
            <person name="Anantharaman K."/>
            <person name="Brown C.T."/>
            <person name="Hug L.A."/>
            <person name="Sharon I."/>
            <person name="Castelle C.J."/>
            <person name="Probst A.J."/>
            <person name="Thomas B.C."/>
            <person name="Singh A."/>
            <person name="Wilkins M.J."/>
            <person name="Karaoz U."/>
            <person name="Brodie E.L."/>
            <person name="Williams K.H."/>
            <person name="Hubbard S.S."/>
            <person name="Banfield J.F."/>
        </authorList>
    </citation>
    <scope>NUCLEOTIDE SEQUENCE [LARGE SCALE GENOMIC DNA]</scope>
</reference>
<name>A0A1F8CRZ0_9BACT</name>
<proteinExistence type="predicted"/>
<dbReference type="SUPFAM" id="SSF109998">
    <property type="entry name" value="Triger factor/SurA peptide-binding domain-like"/>
    <property type="match status" value="1"/>
</dbReference>
<evidence type="ECO:0000256" key="2">
    <source>
        <dbReference type="SAM" id="Phobius"/>
    </source>
</evidence>
<dbReference type="EMBL" id="MGHY01000021">
    <property type="protein sequence ID" value="OGM79074.1"/>
    <property type="molecule type" value="Genomic_DNA"/>
</dbReference>
<accession>A0A1F8CRZ0</accession>
<keyword evidence="2" id="KW-0812">Transmembrane</keyword>
<keyword evidence="2" id="KW-0472">Membrane</keyword>
<keyword evidence="2" id="KW-1133">Transmembrane helix</keyword>
<protein>
    <recommendedName>
        <fullName evidence="5">SurA N-terminal domain-containing protein</fullName>
    </recommendedName>
</protein>
<evidence type="ECO:0008006" key="5">
    <source>
        <dbReference type="Google" id="ProtNLM"/>
    </source>
</evidence>
<dbReference type="InterPro" id="IPR027304">
    <property type="entry name" value="Trigger_fact/SurA_dom_sf"/>
</dbReference>
<dbReference type="Gene3D" id="1.10.4030.10">
    <property type="entry name" value="Porin chaperone SurA, peptide-binding domain"/>
    <property type="match status" value="1"/>
</dbReference>
<gene>
    <name evidence="3" type="ORF">A2382_01515</name>
</gene>
<evidence type="ECO:0000313" key="3">
    <source>
        <dbReference type="EMBL" id="OGM79074.1"/>
    </source>
</evidence>
<keyword evidence="1" id="KW-0732">Signal</keyword>
<dbReference type="PANTHER" id="PTHR47637:SF1">
    <property type="entry name" value="CHAPERONE SURA"/>
    <property type="match status" value="1"/>
</dbReference>
<evidence type="ECO:0000313" key="4">
    <source>
        <dbReference type="Proteomes" id="UP000178999"/>
    </source>
</evidence>
<dbReference type="PANTHER" id="PTHR47637">
    <property type="entry name" value="CHAPERONE SURA"/>
    <property type="match status" value="1"/>
</dbReference>
<dbReference type="InterPro" id="IPR050280">
    <property type="entry name" value="OMP_Chaperone_SurA"/>
</dbReference>
<organism evidence="3 4">
    <name type="scientific">Candidatus Woesebacteria bacterium RIFOXYB1_FULL_38_16</name>
    <dbReference type="NCBI Taxonomy" id="1802538"/>
    <lineage>
        <taxon>Bacteria</taxon>
        <taxon>Candidatus Woeseibacteriota</taxon>
    </lineage>
</organism>
<sequence length="210" mass="24168">MLYSFDMEESKTEIKAKKRNISGLLGKLFILLVIGVVLYFLKNLFLVGLVNNQPIWRLSVVRELEKQHGQEVTESIMTEILIAQEARKMGVSVLPKDVEDEISKLDAELKTQGQDLETVLAYQGMTREDLVKRMTMQKLIEGMLIDKVQVSDEEVAQYLKDNSNLPEGVSQEEASMKAREALTQQKLQEQFFTWLTEVKKTANVRYFVNY</sequence>
<feature type="transmembrane region" description="Helical" evidence="2">
    <location>
        <begin position="21"/>
        <end position="41"/>
    </location>
</feature>
<dbReference type="STRING" id="1802538.A2382_01515"/>
<dbReference type="Proteomes" id="UP000178999">
    <property type="component" value="Unassembled WGS sequence"/>
</dbReference>
<comment type="caution">
    <text evidence="3">The sequence shown here is derived from an EMBL/GenBank/DDBJ whole genome shotgun (WGS) entry which is preliminary data.</text>
</comment>
<dbReference type="AlphaFoldDB" id="A0A1F8CRZ0"/>